<dbReference type="STRING" id="1293.SH09_12535"/>
<dbReference type="Proteomes" id="UP000255277">
    <property type="component" value="Unassembled WGS sequence"/>
</dbReference>
<dbReference type="InterPro" id="IPR048015">
    <property type="entry name" value="NTP-PPase_MazG-like_N"/>
</dbReference>
<dbReference type="EMBL" id="UHDK01000001">
    <property type="protein sequence ID" value="SUM31478.1"/>
    <property type="molecule type" value="Genomic_DNA"/>
</dbReference>
<protein>
    <submittedName>
        <fullName evidence="2">Tetrapyrrole methylase</fullName>
        <ecNumber evidence="2">3.6.1.1</ecNumber>
    </submittedName>
</protein>
<dbReference type="CDD" id="cd11528">
    <property type="entry name" value="NTP-PPase_MazG_Nterm"/>
    <property type="match status" value="1"/>
</dbReference>
<proteinExistence type="predicted"/>
<accession>A0A380FBC5</accession>
<name>A0A380FBC5_STAGA</name>
<dbReference type="SUPFAM" id="SSF101386">
    <property type="entry name" value="all-alpha NTP pyrophosphatases"/>
    <property type="match status" value="1"/>
</dbReference>
<sequence>MEETFELFEAIDNEDDWHMIEELGDILLQVLLHASIGKKYGYFDINEIVESLSAKMIRRHPHIFADEEANNIEDLKQIWSTAKSKEGKVDRVKFEKVFAEHFLKMYDKPKNKTLDEAALKNIFRARRRRNMRLDKYLKVSRLVKRRTLGERNQ</sequence>
<dbReference type="GO" id="GO:0046081">
    <property type="term" value="P:dUTP catabolic process"/>
    <property type="evidence" value="ECO:0007669"/>
    <property type="project" value="TreeGrafter"/>
</dbReference>
<feature type="domain" description="NTP pyrophosphohydrolase MazG-like" evidence="1">
    <location>
        <begin position="1"/>
        <end position="64"/>
    </location>
</feature>
<dbReference type="GO" id="GO:0032259">
    <property type="term" value="P:methylation"/>
    <property type="evidence" value="ECO:0007669"/>
    <property type="project" value="UniProtKB-KW"/>
</dbReference>
<dbReference type="Pfam" id="PF03819">
    <property type="entry name" value="MazG"/>
    <property type="match status" value="1"/>
</dbReference>
<keyword evidence="2" id="KW-0489">Methyltransferase</keyword>
<dbReference type="GO" id="GO:0046076">
    <property type="term" value="P:dTTP catabolic process"/>
    <property type="evidence" value="ECO:0007669"/>
    <property type="project" value="TreeGrafter"/>
</dbReference>
<evidence type="ECO:0000313" key="2">
    <source>
        <dbReference type="EMBL" id="SUM31478.1"/>
    </source>
</evidence>
<dbReference type="GO" id="GO:0008168">
    <property type="term" value="F:methyltransferase activity"/>
    <property type="evidence" value="ECO:0007669"/>
    <property type="project" value="UniProtKB-KW"/>
</dbReference>
<dbReference type="PANTHER" id="PTHR30522:SF0">
    <property type="entry name" value="NUCLEOSIDE TRIPHOSPHATE PYROPHOSPHOHYDROLASE"/>
    <property type="match status" value="1"/>
</dbReference>
<dbReference type="GO" id="GO:0046061">
    <property type="term" value="P:dATP catabolic process"/>
    <property type="evidence" value="ECO:0007669"/>
    <property type="project" value="TreeGrafter"/>
</dbReference>
<dbReference type="PANTHER" id="PTHR30522">
    <property type="entry name" value="NUCLEOSIDE TRIPHOSPHATE PYROPHOSPHOHYDROLASE"/>
    <property type="match status" value="1"/>
</dbReference>
<gene>
    <name evidence="2" type="primary">mazG</name>
    <name evidence="2" type="ORF">NCTC12195_00895</name>
</gene>
<keyword evidence="2" id="KW-0808">Transferase</keyword>
<dbReference type="GO" id="GO:0047429">
    <property type="term" value="F:nucleoside triphosphate diphosphatase activity"/>
    <property type="evidence" value="ECO:0007669"/>
    <property type="project" value="TreeGrafter"/>
</dbReference>
<evidence type="ECO:0000259" key="1">
    <source>
        <dbReference type="Pfam" id="PF03819"/>
    </source>
</evidence>
<keyword evidence="2" id="KW-0378">Hydrolase</keyword>
<reference evidence="2 3" key="1">
    <citation type="submission" date="2018-06" db="EMBL/GenBank/DDBJ databases">
        <authorList>
            <consortium name="Pathogen Informatics"/>
            <person name="Doyle S."/>
        </authorList>
    </citation>
    <scope>NUCLEOTIDE SEQUENCE [LARGE SCALE GENOMIC DNA]</scope>
    <source>
        <strain evidence="2 3">NCTC12195</strain>
    </source>
</reference>
<organism evidence="2 3">
    <name type="scientific">Staphylococcus gallinarum</name>
    <dbReference type="NCBI Taxonomy" id="1293"/>
    <lineage>
        <taxon>Bacteria</taxon>
        <taxon>Bacillati</taxon>
        <taxon>Bacillota</taxon>
        <taxon>Bacilli</taxon>
        <taxon>Bacillales</taxon>
        <taxon>Staphylococcaceae</taxon>
        <taxon>Staphylococcus</taxon>
    </lineage>
</organism>
<dbReference type="GO" id="GO:0004427">
    <property type="term" value="F:inorganic diphosphate phosphatase activity"/>
    <property type="evidence" value="ECO:0007669"/>
    <property type="project" value="UniProtKB-EC"/>
</dbReference>
<dbReference type="InterPro" id="IPR011551">
    <property type="entry name" value="NTP_PyrPHydrolase_MazG"/>
</dbReference>
<dbReference type="EC" id="3.6.1.1" evidence="2"/>
<dbReference type="GO" id="GO:0046047">
    <property type="term" value="P:TTP catabolic process"/>
    <property type="evidence" value="ECO:0007669"/>
    <property type="project" value="TreeGrafter"/>
</dbReference>
<dbReference type="GO" id="GO:0006203">
    <property type="term" value="P:dGTP catabolic process"/>
    <property type="evidence" value="ECO:0007669"/>
    <property type="project" value="TreeGrafter"/>
</dbReference>
<dbReference type="AlphaFoldDB" id="A0A380FBC5"/>
<evidence type="ECO:0000313" key="3">
    <source>
        <dbReference type="Proteomes" id="UP000255277"/>
    </source>
</evidence>
<dbReference type="InterPro" id="IPR004518">
    <property type="entry name" value="MazG-like_dom"/>
</dbReference>
<dbReference type="GO" id="GO:0046052">
    <property type="term" value="P:UTP catabolic process"/>
    <property type="evidence" value="ECO:0007669"/>
    <property type="project" value="TreeGrafter"/>
</dbReference>
<dbReference type="Gene3D" id="1.10.287.1080">
    <property type="entry name" value="MazG-like"/>
    <property type="match status" value="1"/>
</dbReference>